<organism evidence="2 3">
    <name type="scientific">Branchiostoma belcheri</name>
    <name type="common">Amphioxus</name>
    <dbReference type="NCBI Taxonomy" id="7741"/>
    <lineage>
        <taxon>Eukaryota</taxon>
        <taxon>Metazoa</taxon>
        <taxon>Chordata</taxon>
        <taxon>Cephalochordata</taxon>
        <taxon>Leptocardii</taxon>
        <taxon>Amphioxiformes</taxon>
        <taxon>Branchiostomatidae</taxon>
        <taxon>Branchiostoma</taxon>
    </lineage>
</organism>
<dbReference type="Proteomes" id="UP000515135">
    <property type="component" value="Unplaced"/>
</dbReference>
<dbReference type="InterPro" id="IPR027124">
    <property type="entry name" value="Swc5/CFDP1/2"/>
</dbReference>
<feature type="region of interest" description="Disordered" evidence="1">
    <location>
        <begin position="450"/>
        <end position="479"/>
    </location>
</feature>
<dbReference type="OrthoDB" id="6156371at2759"/>
<feature type="region of interest" description="Disordered" evidence="1">
    <location>
        <begin position="492"/>
        <end position="512"/>
    </location>
</feature>
<gene>
    <name evidence="3" type="primary">LOC109466573</name>
</gene>
<dbReference type="RefSeq" id="XP_019619862.1">
    <property type="nucleotide sequence ID" value="XM_019764303.1"/>
</dbReference>
<reference evidence="3" key="1">
    <citation type="submission" date="2025-08" db="UniProtKB">
        <authorList>
            <consortium name="RefSeq"/>
        </authorList>
    </citation>
    <scope>IDENTIFICATION</scope>
    <source>
        <tissue evidence="3">Gonad</tissue>
    </source>
</reference>
<dbReference type="SUPFAM" id="SSF56219">
    <property type="entry name" value="DNase I-like"/>
    <property type="match status" value="1"/>
</dbReference>
<dbReference type="PANTHER" id="PTHR23227:SF67">
    <property type="entry name" value="CRANIOFACIAL DEVELOPMENT PROTEIN 2-LIKE"/>
    <property type="match status" value="1"/>
</dbReference>
<evidence type="ECO:0000256" key="1">
    <source>
        <dbReference type="SAM" id="MobiDB-lite"/>
    </source>
</evidence>
<sequence length="534" mass="60666">MAKGGSAHKQRKYDVARLQSQEVVDRFQLDLQNRFSVLADVDDDTEKIWEDLKEGLTSSATKVVGHKRTRKKDLLSEETLQVVEARREARLRGNPHRALVYWKPVDNRLLMARLRHKHGNISIIVAYAPTEVASEEDKDSFYIKLSALTSGISRHDIIWVLGDLNAATGSDRRGFEHCLGPHGVGECNDNGRRLLEYCSSHRLRTERSFFPHKRIHSMTWISNDHYTTKEVDHILTTSRWHSSSDCRVLRSAEFGNTDHRLLALTVALRLEKTTTQHKQRKYDVARLQSQEVVDRFQLDLQNRFSVLADVDDDTEKIWEDLKEGLTSSATKVVGHKRTRKKDLLSEETLQVVEARREARLRGNREEYRRLNSRRNHLLSRDKQRWLNNLATTAETAARTGNQGTLYKTLRTLSGKVTPPTACVKALDGSDLDTPEQQLDRWREHFCNLLNRPPPPPSPQLESLVAEASEDDSISADPPTQEEVLEAIGKLKPGRAAGVDGIPPELLLKGGPATVRHQRLGLRDGPGIDGCNERR</sequence>
<accession>A0A6P4YMD7</accession>
<dbReference type="GeneID" id="109466573"/>
<dbReference type="Gene3D" id="3.60.10.10">
    <property type="entry name" value="Endonuclease/exonuclease/phosphatase"/>
    <property type="match status" value="1"/>
</dbReference>
<protein>
    <submittedName>
        <fullName evidence="3">Uncharacterized protein LOC109466573</fullName>
    </submittedName>
</protein>
<dbReference type="PANTHER" id="PTHR23227">
    <property type="entry name" value="BUCENTAUR RELATED"/>
    <property type="match status" value="1"/>
</dbReference>
<name>A0A6P4YMD7_BRABE</name>
<dbReference type="AlphaFoldDB" id="A0A6P4YMD7"/>
<keyword evidence="2" id="KW-1185">Reference proteome</keyword>
<dbReference type="KEGG" id="bbel:109466573"/>
<dbReference type="InterPro" id="IPR036691">
    <property type="entry name" value="Endo/exonu/phosph_ase_sf"/>
</dbReference>
<proteinExistence type="predicted"/>
<evidence type="ECO:0000313" key="3">
    <source>
        <dbReference type="RefSeq" id="XP_019619862.1"/>
    </source>
</evidence>
<evidence type="ECO:0000313" key="2">
    <source>
        <dbReference type="Proteomes" id="UP000515135"/>
    </source>
</evidence>